<feature type="non-terminal residue" evidence="1">
    <location>
        <position position="1"/>
    </location>
</feature>
<gene>
    <name evidence="1" type="ORF">TPC1_31471</name>
</gene>
<name>A0A146JZT0_9EUKA</name>
<proteinExistence type="predicted"/>
<dbReference type="AlphaFoldDB" id="A0A146JZT0"/>
<accession>A0A146JZT0</accession>
<sequence>ENEQSNDDKQTVQLQFYQGKKLILQTTNSIQHLFWCPEEYTDYKITFSRHKRTDILEQQINQFCVKAKMQRVQIENLYSLHFISVHSELKDLTYKLLTADSEADMNFMYEKFDIGIYQNSQLLETFKVNDQYGTQYVRQQQKVGITYVVQKIAMNNKDPAFGRMPGFTHYSLSQLIVNFKVIQPLFKEDDFYIPENYQPYQNQYSVYNNASDEPWLFKDGVFYLANPKINMIERQQNLAANDSMAALQRNSFILYNGNSFLDQLSVVDDLSQNESMMEKTKINVKLFNWVFGFNAKTQTELYHKVNQLKCEDMIDVLVNLEQRIKQQKVANYIQKVVKEVEARINQQETNWEELW</sequence>
<evidence type="ECO:0000313" key="1">
    <source>
        <dbReference type="EMBL" id="JAP89034.1"/>
    </source>
</evidence>
<feature type="non-terminal residue" evidence="1">
    <location>
        <position position="355"/>
    </location>
</feature>
<protein>
    <submittedName>
        <fullName evidence="1">Uncharacterized protein</fullName>
    </submittedName>
</protein>
<reference evidence="1" key="1">
    <citation type="submission" date="2015-07" db="EMBL/GenBank/DDBJ databases">
        <title>Adaptation to a free-living lifestyle via gene acquisitions in the diplomonad Trepomonas sp. PC1.</title>
        <authorList>
            <person name="Xu F."/>
            <person name="Jerlstrom-Hultqvist J."/>
            <person name="Kolisko M."/>
            <person name="Simpson A.G.B."/>
            <person name="Roger A.J."/>
            <person name="Svard S.G."/>
            <person name="Andersson J.O."/>
        </authorList>
    </citation>
    <scope>NUCLEOTIDE SEQUENCE</scope>
    <source>
        <strain evidence="1">PC1</strain>
    </source>
</reference>
<organism evidence="1">
    <name type="scientific">Trepomonas sp. PC1</name>
    <dbReference type="NCBI Taxonomy" id="1076344"/>
    <lineage>
        <taxon>Eukaryota</taxon>
        <taxon>Metamonada</taxon>
        <taxon>Diplomonadida</taxon>
        <taxon>Hexamitidae</taxon>
        <taxon>Hexamitinae</taxon>
        <taxon>Trepomonas</taxon>
    </lineage>
</organism>
<dbReference type="EMBL" id="GDID01007572">
    <property type="protein sequence ID" value="JAP89034.1"/>
    <property type="molecule type" value="Transcribed_RNA"/>
</dbReference>